<feature type="transmembrane region" description="Helical" evidence="2">
    <location>
        <begin position="185"/>
        <end position="201"/>
    </location>
</feature>
<dbReference type="RefSeq" id="WP_025084752.1">
    <property type="nucleotide sequence ID" value="NZ_AZES01000102.1"/>
</dbReference>
<gene>
    <name evidence="4" type="ORF">FD33_GL000371</name>
</gene>
<feature type="transmembrane region" description="Helical" evidence="2">
    <location>
        <begin position="221"/>
        <end position="241"/>
    </location>
</feature>
<feature type="transmembrane region" description="Helical" evidence="2">
    <location>
        <begin position="7"/>
        <end position="31"/>
    </location>
</feature>
<dbReference type="PATRIC" id="fig|1122151.5.peg.385"/>
<sequence length="251" mass="28777">MSKKRNIWKAVLIILLVPITIFIVDMIYPIFKFDQKYIQMFLDTLLILIAVTCNFKFWKLKVDLFSTKHIVRQILNILPLLILMLFFRKFSNLGWPKTGWLAFVTILLVGIGEEYVYRGLLIAQLEKVLNSKPFLIVLISSLSFGIIHIGNMLNVTNKWIVVAQMIVAAASGMLYGTLYYETHNLSLVIVFHIIDDLPTFFSKGTATAESLMPQSHVGGFLMITCVLFLICSLVAFLQIKLNRVHFKKRSK</sequence>
<accession>A0A0R1PBU8</accession>
<feature type="transmembrane region" description="Helical" evidence="2">
    <location>
        <begin position="159"/>
        <end position="178"/>
    </location>
</feature>
<comment type="caution">
    <text evidence="4">The sequence shown here is derived from an EMBL/GenBank/DDBJ whole genome shotgun (WGS) entry which is preliminary data.</text>
</comment>
<dbReference type="EMBL" id="AZES01000102">
    <property type="protein sequence ID" value="KRL29949.1"/>
    <property type="molecule type" value="Genomic_DNA"/>
</dbReference>
<reference evidence="4 5" key="1">
    <citation type="journal article" date="2015" name="Genome Announc.">
        <title>Expanding the biotechnology potential of lactobacilli through comparative genomics of 213 strains and associated genera.</title>
        <authorList>
            <person name="Sun Z."/>
            <person name="Harris H.M."/>
            <person name="McCann A."/>
            <person name="Guo C."/>
            <person name="Argimon S."/>
            <person name="Zhang W."/>
            <person name="Yang X."/>
            <person name="Jeffery I.B."/>
            <person name="Cooney J.C."/>
            <person name="Kagawa T.F."/>
            <person name="Liu W."/>
            <person name="Song Y."/>
            <person name="Salvetti E."/>
            <person name="Wrobel A."/>
            <person name="Rasinkangas P."/>
            <person name="Parkhill J."/>
            <person name="Rea M.C."/>
            <person name="O'Sullivan O."/>
            <person name="Ritari J."/>
            <person name="Douillard F.P."/>
            <person name="Paul Ross R."/>
            <person name="Yang R."/>
            <person name="Briner A.E."/>
            <person name="Felis G.E."/>
            <person name="de Vos W.M."/>
            <person name="Barrangou R."/>
            <person name="Klaenhammer T.R."/>
            <person name="Caufield P.W."/>
            <person name="Cui Y."/>
            <person name="Zhang H."/>
            <person name="O'Toole P.W."/>
        </authorList>
    </citation>
    <scope>NUCLEOTIDE SEQUENCE [LARGE SCALE GENOMIC DNA]</scope>
    <source>
        <strain evidence="4 5">DSM 13238</strain>
    </source>
</reference>
<comment type="similarity">
    <text evidence="1">Belongs to the UPF0177 family.</text>
</comment>
<dbReference type="GO" id="GO:0080120">
    <property type="term" value="P:CAAX-box protein maturation"/>
    <property type="evidence" value="ECO:0007669"/>
    <property type="project" value="UniProtKB-ARBA"/>
</dbReference>
<keyword evidence="2" id="KW-1133">Transmembrane helix</keyword>
<dbReference type="GO" id="GO:0004175">
    <property type="term" value="F:endopeptidase activity"/>
    <property type="evidence" value="ECO:0007669"/>
    <property type="project" value="UniProtKB-ARBA"/>
</dbReference>
<evidence type="ECO:0000313" key="4">
    <source>
        <dbReference type="EMBL" id="KRL29949.1"/>
    </source>
</evidence>
<dbReference type="GeneID" id="96668413"/>
<feature type="transmembrane region" description="Helical" evidence="2">
    <location>
        <begin position="99"/>
        <end position="121"/>
    </location>
</feature>
<keyword evidence="2" id="KW-0472">Membrane</keyword>
<feature type="transmembrane region" description="Helical" evidence="2">
    <location>
        <begin position="133"/>
        <end position="153"/>
    </location>
</feature>
<dbReference type="Proteomes" id="UP000051908">
    <property type="component" value="Unassembled WGS sequence"/>
</dbReference>
<dbReference type="InterPro" id="IPR003675">
    <property type="entry name" value="Rce1/LyrA-like_dom"/>
</dbReference>
<keyword evidence="2" id="KW-0812">Transmembrane</keyword>
<keyword evidence="5" id="KW-1185">Reference proteome</keyword>
<organism evidence="4 5">
    <name type="scientific">Companilactobacillus paralimentarius DSM 13238 = JCM 10415</name>
    <dbReference type="NCBI Taxonomy" id="1122151"/>
    <lineage>
        <taxon>Bacteria</taxon>
        <taxon>Bacillati</taxon>
        <taxon>Bacillota</taxon>
        <taxon>Bacilli</taxon>
        <taxon>Lactobacillales</taxon>
        <taxon>Lactobacillaceae</taxon>
        <taxon>Companilactobacillus</taxon>
    </lineage>
</organism>
<name>A0A0R1PBU8_9LACO</name>
<protein>
    <recommendedName>
        <fullName evidence="3">CAAX prenyl protease 2/Lysostaphin resistance protein A-like domain-containing protein</fullName>
    </recommendedName>
</protein>
<feature type="transmembrane region" description="Helical" evidence="2">
    <location>
        <begin position="37"/>
        <end position="58"/>
    </location>
</feature>
<dbReference type="AlphaFoldDB" id="A0A0R1PBU8"/>
<dbReference type="Pfam" id="PF02517">
    <property type="entry name" value="Rce1-like"/>
    <property type="match status" value="1"/>
</dbReference>
<evidence type="ECO:0000256" key="1">
    <source>
        <dbReference type="ARBA" id="ARBA00009067"/>
    </source>
</evidence>
<evidence type="ECO:0000259" key="3">
    <source>
        <dbReference type="Pfam" id="PF02517"/>
    </source>
</evidence>
<feature type="transmembrane region" description="Helical" evidence="2">
    <location>
        <begin position="70"/>
        <end position="87"/>
    </location>
</feature>
<proteinExistence type="inferred from homology"/>
<dbReference type="OrthoDB" id="2233577at2"/>
<evidence type="ECO:0000256" key="2">
    <source>
        <dbReference type="SAM" id="Phobius"/>
    </source>
</evidence>
<evidence type="ECO:0000313" key="5">
    <source>
        <dbReference type="Proteomes" id="UP000051908"/>
    </source>
</evidence>
<feature type="domain" description="CAAX prenyl protease 2/Lysostaphin resistance protein A-like" evidence="3">
    <location>
        <begin position="98"/>
        <end position="194"/>
    </location>
</feature>